<proteinExistence type="predicted"/>
<dbReference type="InterPro" id="IPR026835">
    <property type="entry name" value="YqcG_C"/>
</dbReference>
<evidence type="ECO:0000256" key="1">
    <source>
        <dbReference type="SAM" id="MobiDB-lite"/>
    </source>
</evidence>
<name>A0ABP8EL93_9MICO</name>
<evidence type="ECO:0000313" key="3">
    <source>
        <dbReference type="EMBL" id="GAA4284750.1"/>
    </source>
</evidence>
<reference evidence="4" key="1">
    <citation type="journal article" date="2019" name="Int. J. Syst. Evol. Microbiol.">
        <title>The Global Catalogue of Microorganisms (GCM) 10K type strain sequencing project: providing services to taxonomists for standard genome sequencing and annotation.</title>
        <authorList>
            <consortium name="The Broad Institute Genomics Platform"/>
            <consortium name="The Broad Institute Genome Sequencing Center for Infectious Disease"/>
            <person name="Wu L."/>
            <person name="Ma J."/>
        </authorList>
    </citation>
    <scope>NUCLEOTIDE SEQUENCE [LARGE SCALE GENOMIC DNA]</scope>
    <source>
        <strain evidence="4">JCM 17458</strain>
    </source>
</reference>
<feature type="region of interest" description="Disordered" evidence="1">
    <location>
        <begin position="675"/>
        <end position="698"/>
    </location>
</feature>
<evidence type="ECO:0000259" key="2">
    <source>
        <dbReference type="Pfam" id="PF14410"/>
    </source>
</evidence>
<feature type="domain" description="Toxin YqcG C-terminal" evidence="2">
    <location>
        <begin position="637"/>
        <end position="692"/>
    </location>
</feature>
<sequence length="698" mass="76520">MSTTSIDIPAMHDLIRTSESSAALILEQAAIISDRLLGLLLPADNPGLAQARQAAHWIREQIPDLNRRVALAEYIEAQTPGLQTSVDIDESRISDRTPQQAREDAQRALERLQALLDAEMQISGERRPMDPELLQLLTDNALDPYFAQELAKGLDPAMTGLLVQNRALDLRWAEQDGPEAVDASRAEYEAFIDAIGGSLGVASRGTGPLSPPEGFADSWAEALTLRYWDESYPSSQLSGAIALTLSRGAFGREFLETVHAKMFDIEAERPGASRVMAPYGITDPAGRSLDDPMLHLVAGLRFNPEAARSILSPSNTRRFEVAGEPAMSTYLQTLMMREWGEGGVDSLTGLLTDITTGDFANTAQTEAIVGESARVAGLAEALRQQAEADADMSVSDWIHLGLDFGGMLPVVGIPIDVGNGLWYAIEGDPLNAGMSMAGMIPFAGDAASAGRTGRRVKNVLGDGVESATSAARQADDIAGQVASGASRSADSVAGASVRWDRRPVAPQRPAGGYGTNSNPGYSDPRFAQTAQQPALDWYENVYPREYVNENGNRVLPKFADDRGRTRNRPPYLPGQREQVWVNSRNQQLEQMRNGEFPPPDSRGMETRIKRGHEREMLAEDEMYVLNTSNEYVITKFDRSGEWKWNMGHLPNQEYRRSKADYLDGDLTFPEFMHEQQGPNRYMVEEPGRNSSHLDEGRG</sequence>
<feature type="compositionally biased region" description="Basic and acidic residues" evidence="1">
    <location>
        <begin position="682"/>
        <end position="698"/>
    </location>
</feature>
<dbReference type="Pfam" id="PF14410">
    <property type="entry name" value="GH-E"/>
    <property type="match status" value="1"/>
</dbReference>
<evidence type="ECO:0000313" key="4">
    <source>
        <dbReference type="Proteomes" id="UP001501586"/>
    </source>
</evidence>
<dbReference type="EMBL" id="BAABAZ010000006">
    <property type="protein sequence ID" value="GAA4284750.1"/>
    <property type="molecule type" value="Genomic_DNA"/>
</dbReference>
<protein>
    <recommendedName>
        <fullName evidence="2">Toxin YqcG C-terminal domain-containing protein</fullName>
    </recommendedName>
</protein>
<gene>
    <name evidence="3" type="ORF">GCM10022261_22810</name>
</gene>
<keyword evidence="4" id="KW-1185">Reference proteome</keyword>
<organism evidence="3 4">
    <name type="scientific">Brevibacterium daeguense</name>
    <dbReference type="NCBI Taxonomy" id="909936"/>
    <lineage>
        <taxon>Bacteria</taxon>
        <taxon>Bacillati</taxon>
        <taxon>Actinomycetota</taxon>
        <taxon>Actinomycetes</taxon>
        <taxon>Micrococcales</taxon>
        <taxon>Brevibacteriaceae</taxon>
        <taxon>Brevibacterium</taxon>
    </lineage>
</organism>
<accession>A0ABP8EL93</accession>
<comment type="caution">
    <text evidence="3">The sequence shown here is derived from an EMBL/GenBank/DDBJ whole genome shotgun (WGS) entry which is preliminary data.</text>
</comment>
<dbReference type="Proteomes" id="UP001501586">
    <property type="component" value="Unassembled WGS sequence"/>
</dbReference>
<dbReference type="CDD" id="cd20745">
    <property type="entry name" value="FIX_RhsA_AHH_HNH-like"/>
    <property type="match status" value="1"/>
</dbReference>
<feature type="region of interest" description="Disordered" evidence="1">
    <location>
        <begin position="502"/>
        <end position="526"/>
    </location>
</feature>
<dbReference type="RefSeq" id="WP_236862732.1">
    <property type="nucleotide sequence ID" value="NZ_BAABAZ010000006.1"/>
</dbReference>